<dbReference type="InterPro" id="IPR036291">
    <property type="entry name" value="NAD(P)-bd_dom_sf"/>
</dbReference>
<dbReference type="SUPFAM" id="SSF56801">
    <property type="entry name" value="Acetyl-CoA synthetase-like"/>
    <property type="match status" value="1"/>
</dbReference>
<accession>A0A1L9PLJ5</accession>
<dbReference type="InterPro" id="IPR042099">
    <property type="entry name" value="ANL_N_sf"/>
</dbReference>
<dbReference type="PROSITE" id="PS50075">
    <property type="entry name" value="CARRIER"/>
    <property type="match status" value="1"/>
</dbReference>
<dbReference type="STRING" id="1036611.A0A1L9PLJ5"/>
<dbReference type="Pfam" id="PF00172">
    <property type="entry name" value="Zn_clus"/>
    <property type="match status" value="1"/>
</dbReference>
<evidence type="ECO:0000256" key="7">
    <source>
        <dbReference type="ARBA" id="ARBA00023163"/>
    </source>
</evidence>
<dbReference type="InterPro" id="IPR009081">
    <property type="entry name" value="PP-bd_ACP"/>
</dbReference>
<dbReference type="GO" id="GO:0005634">
    <property type="term" value="C:nucleus"/>
    <property type="evidence" value="ECO:0007669"/>
    <property type="project" value="UniProtKB-SubCell"/>
</dbReference>
<dbReference type="OrthoDB" id="429813at2759"/>
<dbReference type="Pfam" id="PF23562">
    <property type="entry name" value="AMP-binding_C_3"/>
    <property type="match status" value="1"/>
</dbReference>
<evidence type="ECO:0000256" key="5">
    <source>
        <dbReference type="ARBA" id="ARBA00023015"/>
    </source>
</evidence>
<feature type="region of interest" description="Disordered" evidence="9">
    <location>
        <begin position="90"/>
        <end position="167"/>
    </location>
</feature>
<keyword evidence="13" id="KW-1185">Reference proteome</keyword>
<dbReference type="GO" id="GO:0031177">
    <property type="term" value="F:phosphopantetheine binding"/>
    <property type="evidence" value="ECO:0007669"/>
    <property type="project" value="InterPro"/>
</dbReference>
<evidence type="ECO:0000259" key="11">
    <source>
        <dbReference type="PROSITE" id="PS50075"/>
    </source>
</evidence>
<dbReference type="InterPro" id="IPR020845">
    <property type="entry name" value="AMP-binding_CS"/>
</dbReference>
<keyword evidence="2" id="KW-0596">Phosphopantetheine</keyword>
<sequence>MSSTLVAQAGVQLSSAPDSDNELNRDGAVRAGRKRKTSEESPANKANAPRQKITRACDSCKEKKTRCTGTLPCGRCTRLSLACEYNAAYSRGLPPQPPPAPASVAARYSRNRSASRVSISQSPVSLRSPPARESSRTTRTPRSQISQTSVEVSPRRNSPDPVATDFEGNYLGPASGVSFLNRVWRRLHQDETSAVPDELQSEWCPKNTSVFMFGDKPYTDYRNAGFTLPAFDKALELVGRYFDYAMVTYRFLHRGSVEEWLRQVYSHNISSSNLPTGPLVARTSIILMIFAGDQAESSSESEKWYAASKQMLTMELGPPRLETVQARLGQCLYLLSSSRANECWYTFGTAVQLVTAIGLHRRCAPKLSKKGISYLERELRKRILWSAYTLDKYLNVIFGRPRLLHDVDIDQELPDEVNDEDILQDDPALRLGTADSMMIASVLHFRLGRILGEISREFYTVNPIFRQSPLEAAVRITSELEKWKETTPPLFNSVRPTSLIPPLCRQSQVLQLAYCHAMIHATRSFLLNDFTDLSRRPAAPHPTVTAHVSKCLEAAEHVMNLVDSIAKQGTLIQSFWFTHHHRLSSTLESDEMDKNRVRSLFSLAEQCQQHLAEATRKNCPSRRYGIILEETRLEVHKQLGCQFSEGALGNVPEHSRDATAQDRESVVNQRLVDPADTNNTVPFDSNSFGYDGNFQPSTFVDEPFDMGDVGFLDNLEGSIWWTQLDTWVSIAISLSYVRFWAFFILIMLSTLLPTAPTTHIDKLPHDKEELPAPQPEPPTVDALVRQRASLGSSQPAVYYPRTGIEYSKFPLHQLDVYAFRVAKKLSGVIAPRKSSSDTPTVVGLLGPSDLNYLVLLLALTKLGHTGLFLSTRIPVEAHVSLVERTNAQHIFVHSSLKDTARKVQEQAPSLQIHDIPGEENYDYPVSDDPVDTNLLPHLDPEVEKTHVAWIIHSSGSTGLPKPIFQTHRAAIKNYAGNMNMRGFITLPLYHSHGICCTFRTIYSCKTLHLYNPSLPLTSQYLVKIMRSHDFEIFYGVPYALKLLAESKEGIAALANLKAVMFGGSSCPDSLGNLLVENGVYLISHYGSTETGQLMTSLRPREDKRWDWLRPSETVKKFLRMEERFPGVYESVVLDGWPSKVMTNRPDGAYATKDLFLKHPEMEAYKYYSRLDDTITLVNGEKVIPLDLEGRVRQLSVVADALVFGVAKSSIGLAVIRGPDAASMTDDQVIDAIWPAVEEAHKSLPAYGQLSKGMVRVLPADIPYARTDKGTVIRQAFYRDFSDLIEACYEADDAMAGTLLLSEEELKAFLRKELPDIVPTRNPSDFTDEADFFALGMDSLQATQLRSLLVKSIDTKGHKLGLNVAFEHPSIGSLAHYLNSLSSGTTQAEVSVEQQMEALISKYGDFDKHVPRPNGLSGRYIVVTGATGSLGAHVVAKLAALSAVQKVYCFVRATSPIDAYGRLLSSFRARRVYDTLATSAKKKLVALPSDLSQPELGLDSNTYNTLTSELTDVIHCAWSVNFNLHLSSFERDNIAGLKNLANLCLKVQRPAPATLNFCSSISAVARTAEPSVPEALPSKLEYVQAMGYAQSKLVAEHLCIRAAQQTGIQSRVLRIGQVIGDTDHGIWNTTEAIPLMIQAATTIGALPKLDEYHRWLPVNAVAGIIADISLSTDPFKYDASATEAQPIFNIINSNPFHWTRELLPHLRASGLEFEEIEQRAWIKRLRGSNPDPVANPPIKLVDFFASKYDNDIPKRAIGWVTEKTAGASGTFVAEARKLDLDMVEKMIKYFRGPEGWGK</sequence>
<dbReference type="Pfam" id="PF00550">
    <property type="entry name" value="PP-binding"/>
    <property type="match status" value="1"/>
</dbReference>
<feature type="region of interest" description="Disordered" evidence="9">
    <location>
        <begin position="1"/>
        <end position="52"/>
    </location>
</feature>
<keyword evidence="7" id="KW-0804">Transcription</keyword>
<name>A0A1L9PLJ5_ASPVE</name>
<keyword evidence="6" id="KW-0238">DNA-binding</keyword>
<dbReference type="CDD" id="cd12148">
    <property type="entry name" value="fungal_TF_MHR"/>
    <property type="match status" value="1"/>
</dbReference>
<dbReference type="RefSeq" id="XP_040668057.1">
    <property type="nucleotide sequence ID" value="XM_040806876.1"/>
</dbReference>
<dbReference type="InterPro" id="IPR036864">
    <property type="entry name" value="Zn2-C6_fun-type_DNA-bd_sf"/>
</dbReference>
<dbReference type="Gene3D" id="3.40.50.12780">
    <property type="entry name" value="N-terminal domain of ligase-like"/>
    <property type="match status" value="1"/>
</dbReference>
<keyword evidence="8" id="KW-0539">Nucleus</keyword>
<dbReference type="InterPro" id="IPR001138">
    <property type="entry name" value="Zn2Cys6_DnaBD"/>
</dbReference>
<dbReference type="Pfam" id="PF00501">
    <property type="entry name" value="AMP-binding"/>
    <property type="match status" value="1"/>
</dbReference>
<dbReference type="SMART" id="SM00906">
    <property type="entry name" value="Fungal_trans"/>
    <property type="match status" value="1"/>
</dbReference>
<evidence type="ECO:0000256" key="3">
    <source>
        <dbReference type="ARBA" id="ARBA00022553"/>
    </source>
</evidence>
<proteinExistence type="predicted"/>
<dbReference type="Pfam" id="PF07993">
    <property type="entry name" value="NAD_binding_4"/>
    <property type="match status" value="1"/>
</dbReference>
<dbReference type="InterPro" id="IPR020806">
    <property type="entry name" value="PKS_PP-bd"/>
</dbReference>
<dbReference type="GO" id="GO:0006351">
    <property type="term" value="P:DNA-templated transcription"/>
    <property type="evidence" value="ECO:0007669"/>
    <property type="project" value="InterPro"/>
</dbReference>
<dbReference type="EMBL" id="KV878129">
    <property type="protein sequence ID" value="OJJ02295.1"/>
    <property type="molecule type" value="Genomic_DNA"/>
</dbReference>
<dbReference type="SMART" id="SM00823">
    <property type="entry name" value="PKS_PP"/>
    <property type="match status" value="1"/>
</dbReference>
<keyword evidence="5" id="KW-0805">Transcription regulation</keyword>
<evidence type="ECO:0000259" key="10">
    <source>
        <dbReference type="PROSITE" id="PS50048"/>
    </source>
</evidence>
<evidence type="ECO:0000256" key="6">
    <source>
        <dbReference type="ARBA" id="ARBA00023125"/>
    </source>
</evidence>
<organism evidence="12 13">
    <name type="scientific">Aspergillus versicolor CBS 583.65</name>
    <dbReference type="NCBI Taxonomy" id="1036611"/>
    <lineage>
        <taxon>Eukaryota</taxon>
        <taxon>Fungi</taxon>
        <taxon>Dikarya</taxon>
        <taxon>Ascomycota</taxon>
        <taxon>Pezizomycotina</taxon>
        <taxon>Eurotiomycetes</taxon>
        <taxon>Eurotiomycetidae</taxon>
        <taxon>Eurotiales</taxon>
        <taxon>Aspergillaceae</taxon>
        <taxon>Aspergillus</taxon>
        <taxon>Aspergillus subgen. Nidulantes</taxon>
    </lineage>
</organism>
<dbReference type="GO" id="GO:0043565">
    <property type="term" value="F:sequence-specific DNA binding"/>
    <property type="evidence" value="ECO:0007669"/>
    <property type="project" value="TreeGrafter"/>
</dbReference>
<protein>
    <recommendedName>
        <fullName evidence="14">Zn(2)-C6 fungal-type domain-containing protein</fullName>
    </recommendedName>
</protein>
<gene>
    <name evidence="12" type="ORF">ASPVEDRAFT_131957</name>
</gene>
<reference evidence="13" key="1">
    <citation type="journal article" date="2017" name="Genome Biol.">
        <title>Comparative genomics reveals high biological diversity and specific adaptations in the industrially and medically important fungal genus Aspergillus.</title>
        <authorList>
            <person name="de Vries R.P."/>
            <person name="Riley R."/>
            <person name="Wiebenga A."/>
            <person name="Aguilar-Osorio G."/>
            <person name="Amillis S."/>
            <person name="Uchima C.A."/>
            <person name="Anderluh G."/>
            <person name="Asadollahi M."/>
            <person name="Askin M."/>
            <person name="Barry K."/>
            <person name="Battaglia E."/>
            <person name="Bayram O."/>
            <person name="Benocci T."/>
            <person name="Braus-Stromeyer S.A."/>
            <person name="Caldana C."/>
            <person name="Canovas D."/>
            <person name="Cerqueira G.C."/>
            <person name="Chen F."/>
            <person name="Chen W."/>
            <person name="Choi C."/>
            <person name="Clum A."/>
            <person name="Dos Santos R.A."/>
            <person name="Damasio A.R."/>
            <person name="Diallinas G."/>
            <person name="Emri T."/>
            <person name="Fekete E."/>
            <person name="Flipphi M."/>
            <person name="Freyberg S."/>
            <person name="Gallo A."/>
            <person name="Gournas C."/>
            <person name="Habgood R."/>
            <person name="Hainaut M."/>
            <person name="Harispe M.L."/>
            <person name="Henrissat B."/>
            <person name="Hilden K.S."/>
            <person name="Hope R."/>
            <person name="Hossain A."/>
            <person name="Karabika E."/>
            <person name="Karaffa L."/>
            <person name="Karanyi Z."/>
            <person name="Krasevec N."/>
            <person name="Kuo A."/>
            <person name="Kusch H."/>
            <person name="LaButti K."/>
            <person name="Lagendijk E.L."/>
            <person name="Lapidus A."/>
            <person name="Levasseur A."/>
            <person name="Lindquist E."/>
            <person name="Lipzen A."/>
            <person name="Logrieco A.F."/>
            <person name="MacCabe A."/>
            <person name="Maekelae M.R."/>
            <person name="Malavazi I."/>
            <person name="Melin P."/>
            <person name="Meyer V."/>
            <person name="Mielnichuk N."/>
            <person name="Miskei M."/>
            <person name="Molnar A.P."/>
            <person name="Mule G."/>
            <person name="Ngan C.Y."/>
            <person name="Orejas M."/>
            <person name="Orosz E."/>
            <person name="Ouedraogo J.P."/>
            <person name="Overkamp K.M."/>
            <person name="Park H.-S."/>
            <person name="Perrone G."/>
            <person name="Piumi F."/>
            <person name="Punt P.J."/>
            <person name="Ram A.F."/>
            <person name="Ramon A."/>
            <person name="Rauscher S."/>
            <person name="Record E."/>
            <person name="Riano-Pachon D.M."/>
            <person name="Robert V."/>
            <person name="Roehrig J."/>
            <person name="Ruller R."/>
            <person name="Salamov A."/>
            <person name="Salih N.S."/>
            <person name="Samson R.A."/>
            <person name="Sandor E."/>
            <person name="Sanguinetti M."/>
            <person name="Schuetze T."/>
            <person name="Sepcic K."/>
            <person name="Shelest E."/>
            <person name="Sherlock G."/>
            <person name="Sophianopoulou V."/>
            <person name="Squina F.M."/>
            <person name="Sun H."/>
            <person name="Susca A."/>
            <person name="Todd R.B."/>
            <person name="Tsang A."/>
            <person name="Unkles S.E."/>
            <person name="van de Wiele N."/>
            <person name="van Rossen-Uffink D."/>
            <person name="Oliveira J.V."/>
            <person name="Vesth T.C."/>
            <person name="Visser J."/>
            <person name="Yu J.-H."/>
            <person name="Zhou M."/>
            <person name="Andersen M.R."/>
            <person name="Archer D.B."/>
            <person name="Baker S.E."/>
            <person name="Benoit I."/>
            <person name="Brakhage A.A."/>
            <person name="Braus G.H."/>
            <person name="Fischer R."/>
            <person name="Frisvad J.C."/>
            <person name="Goldman G.H."/>
            <person name="Houbraken J."/>
            <person name="Oakley B."/>
            <person name="Pocsi I."/>
            <person name="Scazzocchio C."/>
            <person name="Seiboth B."/>
            <person name="vanKuyk P.A."/>
            <person name="Wortman J."/>
            <person name="Dyer P.S."/>
            <person name="Grigoriev I.V."/>
        </authorList>
    </citation>
    <scope>NUCLEOTIDE SEQUENCE [LARGE SCALE GENOMIC DNA]</scope>
    <source>
        <strain evidence="13">CBS 583.65</strain>
    </source>
</reference>
<dbReference type="SUPFAM" id="SSF47336">
    <property type="entry name" value="ACP-like"/>
    <property type="match status" value="1"/>
</dbReference>
<evidence type="ECO:0000313" key="13">
    <source>
        <dbReference type="Proteomes" id="UP000184073"/>
    </source>
</evidence>
<dbReference type="PANTHER" id="PTHR47540:SF3">
    <property type="entry name" value="ZN(II)2CYS6 TRANSCRIPTION FACTOR (EUROFUNG)"/>
    <property type="match status" value="1"/>
</dbReference>
<feature type="compositionally biased region" description="Low complexity" evidence="9">
    <location>
        <begin position="102"/>
        <end position="118"/>
    </location>
</feature>
<dbReference type="CDD" id="cd00067">
    <property type="entry name" value="GAL4"/>
    <property type="match status" value="1"/>
</dbReference>
<dbReference type="PANTHER" id="PTHR47540">
    <property type="entry name" value="THIAMINE REPRESSIBLE GENES REGULATORY PROTEIN THI5"/>
    <property type="match status" value="1"/>
</dbReference>
<evidence type="ECO:0000256" key="2">
    <source>
        <dbReference type="ARBA" id="ARBA00022450"/>
    </source>
</evidence>
<dbReference type="GO" id="GO:0000981">
    <property type="term" value="F:DNA-binding transcription factor activity, RNA polymerase II-specific"/>
    <property type="evidence" value="ECO:0007669"/>
    <property type="project" value="InterPro"/>
</dbReference>
<dbReference type="SUPFAM" id="SSF57701">
    <property type="entry name" value="Zn2/Cys6 DNA-binding domain"/>
    <property type="match status" value="1"/>
</dbReference>
<dbReference type="InterPro" id="IPR013120">
    <property type="entry name" value="FAR_NAD-bd"/>
</dbReference>
<dbReference type="PROSITE" id="PS00012">
    <property type="entry name" value="PHOSPHOPANTETHEINE"/>
    <property type="match status" value="1"/>
</dbReference>
<dbReference type="InterPro" id="IPR000873">
    <property type="entry name" value="AMP-dep_synth/lig_dom"/>
</dbReference>
<dbReference type="InterPro" id="IPR051711">
    <property type="entry name" value="Stress_Response_Reg"/>
</dbReference>
<evidence type="ECO:0000313" key="12">
    <source>
        <dbReference type="EMBL" id="OJJ02295.1"/>
    </source>
</evidence>
<dbReference type="InterPro" id="IPR036736">
    <property type="entry name" value="ACP-like_sf"/>
</dbReference>
<dbReference type="Gene3D" id="3.40.50.720">
    <property type="entry name" value="NAD(P)-binding Rossmann-like Domain"/>
    <property type="match status" value="1"/>
</dbReference>
<dbReference type="GO" id="GO:0045944">
    <property type="term" value="P:positive regulation of transcription by RNA polymerase II"/>
    <property type="evidence" value="ECO:0007669"/>
    <property type="project" value="TreeGrafter"/>
</dbReference>
<evidence type="ECO:0000256" key="1">
    <source>
        <dbReference type="ARBA" id="ARBA00004123"/>
    </source>
</evidence>
<dbReference type="PROSITE" id="PS50048">
    <property type="entry name" value="ZN2_CY6_FUNGAL_2"/>
    <property type="match status" value="1"/>
</dbReference>
<feature type="domain" description="Zn(2)-C6 fungal-type" evidence="10">
    <location>
        <begin position="56"/>
        <end position="85"/>
    </location>
</feature>
<dbReference type="Gene3D" id="4.10.240.10">
    <property type="entry name" value="Zn(2)-C6 fungal-type DNA-binding domain"/>
    <property type="match status" value="1"/>
</dbReference>
<dbReference type="SMART" id="SM00066">
    <property type="entry name" value="GAL4"/>
    <property type="match status" value="1"/>
</dbReference>
<comment type="subcellular location">
    <subcellularLocation>
        <location evidence="1">Nucleus</location>
    </subcellularLocation>
</comment>
<evidence type="ECO:0000256" key="4">
    <source>
        <dbReference type="ARBA" id="ARBA00022723"/>
    </source>
</evidence>
<feature type="domain" description="Carrier" evidence="11">
    <location>
        <begin position="1300"/>
        <end position="1381"/>
    </location>
</feature>
<dbReference type="Gene3D" id="1.10.1200.10">
    <property type="entry name" value="ACP-like"/>
    <property type="match status" value="1"/>
</dbReference>
<dbReference type="InterPro" id="IPR006162">
    <property type="entry name" value="Ppantetheine_attach_site"/>
</dbReference>
<evidence type="ECO:0008006" key="14">
    <source>
        <dbReference type="Google" id="ProtNLM"/>
    </source>
</evidence>
<dbReference type="Pfam" id="PF04082">
    <property type="entry name" value="Fungal_trans"/>
    <property type="match status" value="1"/>
</dbReference>
<dbReference type="Proteomes" id="UP000184073">
    <property type="component" value="Unassembled WGS sequence"/>
</dbReference>
<dbReference type="PROSITE" id="PS00455">
    <property type="entry name" value="AMP_BINDING"/>
    <property type="match status" value="1"/>
</dbReference>
<dbReference type="SUPFAM" id="SSF51735">
    <property type="entry name" value="NAD(P)-binding Rossmann-fold domains"/>
    <property type="match status" value="1"/>
</dbReference>
<dbReference type="PROSITE" id="PS00463">
    <property type="entry name" value="ZN2_CY6_FUNGAL_1"/>
    <property type="match status" value="1"/>
</dbReference>
<dbReference type="GO" id="GO:0008270">
    <property type="term" value="F:zinc ion binding"/>
    <property type="evidence" value="ECO:0007669"/>
    <property type="project" value="InterPro"/>
</dbReference>
<feature type="compositionally biased region" description="Polar residues" evidence="9">
    <location>
        <begin position="1"/>
        <end position="18"/>
    </location>
</feature>
<dbReference type="InterPro" id="IPR007219">
    <property type="entry name" value="XnlR_reg_dom"/>
</dbReference>
<evidence type="ECO:0000256" key="8">
    <source>
        <dbReference type="ARBA" id="ARBA00023242"/>
    </source>
</evidence>
<dbReference type="VEuPathDB" id="FungiDB:ASPVEDRAFT_131957"/>
<keyword evidence="3" id="KW-0597">Phosphoprotein</keyword>
<dbReference type="GeneID" id="63722387"/>
<feature type="compositionally biased region" description="Low complexity" evidence="9">
    <location>
        <begin position="127"/>
        <end position="149"/>
    </location>
</feature>
<keyword evidence="4" id="KW-0479">Metal-binding</keyword>
<evidence type="ECO:0000256" key="9">
    <source>
        <dbReference type="SAM" id="MobiDB-lite"/>
    </source>
</evidence>